<sequence>MAIDYHQQLDNLRRIFDQIEAVSDVPALRSTIAELTEKSAAPDLWDDPDAAQAVTSKLSHAQARLDRVEKMGERVEDAETLYEMAVEESESDLESGKELYAELDSEIAKISKDLSDLEIKTLLSGEYDERDAVVTIRSGAGGVDAADFAQMLQRMYLRWAERHGYKTKVMDTSYAEEAGIKSTTFEVNAPYAYGTLSVEAGTHRLVRISPFDNQGRRQTSFAAVEVIPLIETTDSIEIPESELKIDVFRSSGPGGQSVNTTDSAVRMTHIPTGITVSMQDEKSQIQNRAAALRVLQSKLLQRRHEEEQAKKKELAGDVKASWGDQMRSYVLHPYQMVKDLRTGHEVGNTDAVFDGDLDGFIDAGIRWRQSGESATADN</sequence>
<feature type="coiled-coil region" evidence="8">
    <location>
        <begin position="51"/>
        <end position="120"/>
    </location>
</feature>
<comment type="caution">
    <text evidence="10">The sequence shown here is derived from an EMBL/GenBank/DDBJ whole genome shotgun (WGS) entry which is preliminary data.</text>
</comment>
<name>A0ABT9PH76_9ACTO</name>
<evidence type="ECO:0000313" key="10">
    <source>
        <dbReference type="EMBL" id="MDP9832057.1"/>
    </source>
</evidence>
<evidence type="ECO:0000256" key="4">
    <source>
        <dbReference type="ARBA" id="ARBA00022481"/>
    </source>
</evidence>
<keyword evidence="4 7" id="KW-0488">Methylation</keyword>
<comment type="function">
    <text evidence="1 7">Peptide chain release factor 2 directs the termination of translation in response to the peptide chain termination codons UGA and UAA.</text>
</comment>
<evidence type="ECO:0000256" key="1">
    <source>
        <dbReference type="ARBA" id="ARBA00002613"/>
    </source>
</evidence>
<dbReference type="PROSITE" id="PS00745">
    <property type="entry name" value="RF_PROK_I"/>
    <property type="match status" value="1"/>
</dbReference>
<dbReference type="InterPro" id="IPR005139">
    <property type="entry name" value="PCRF"/>
</dbReference>
<dbReference type="Proteomes" id="UP001230145">
    <property type="component" value="Unassembled WGS sequence"/>
</dbReference>
<evidence type="ECO:0000259" key="9">
    <source>
        <dbReference type="PROSITE" id="PS00745"/>
    </source>
</evidence>
<dbReference type="PANTHER" id="PTHR43116:SF3">
    <property type="entry name" value="CLASS I PEPTIDE CHAIN RELEASE FACTOR"/>
    <property type="match status" value="1"/>
</dbReference>
<keyword evidence="6 7" id="KW-0648">Protein biosynthesis</keyword>
<dbReference type="InterPro" id="IPR045853">
    <property type="entry name" value="Pep_chain_release_fac_I_sf"/>
</dbReference>
<comment type="subcellular location">
    <subcellularLocation>
        <location evidence="7">Cytoplasm</location>
    </subcellularLocation>
</comment>
<dbReference type="InterPro" id="IPR004374">
    <property type="entry name" value="PrfB"/>
</dbReference>
<dbReference type="Gene3D" id="3.30.160.20">
    <property type="match status" value="1"/>
</dbReference>
<dbReference type="Gene3D" id="1.20.58.410">
    <property type="entry name" value="Release factor"/>
    <property type="match status" value="1"/>
</dbReference>
<dbReference type="HAMAP" id="MF_00094">
    <property type="entry name" value="Rel_fac_2"/>
    <property type="match status" value="1"/>
</dbReference>
<feature type="domain" description="Prokaryotic-type class I peptide chain release factors" evidence="9">
    <location>
        <begin position="249"/>
        <end position="265"/>
    </location>
</feature>
<protein>
    <recommendedName>
        <fullName evidence="3 7">Peptide chain release factor 2</fullName>
        <shortName evidence="7">RF-2</shortName>
    </recommendedName>
</protein>
<dbReference type="Pfam" id="PF03462">
    <property type="entry name" value="PCRF"/>
    <property type="match status" value="1"/>
</dbReference>
<dbReference type="EMBL" id="JAUSQL010000001">
    <property type="protein sequence ID" value="MDP9832057.1"/>
    <property type="molecule type" value="Genomic_DNA"/>
</dbReference>
<dbReference type="InterPro" id="IPR000352">
    <property type="entry name" value="Pep_chain_release_fac_I"/>
</dbReference>
<dbReference type="PANTHER" id="PTHR43116">
    <property type="entry name" value="PEPTIDE CHAIN RELEASE FACTOR 2"/>
    <property type="match status" value="1"/>
</dbReference>
<evidence type="ECO:0000256" key="8">
    <source>
        <dbReference type="SAM" id="Coils"/>
    </source>
</evidence>
<dbReference type="Gene3D" id="3.30.70.1660">
    <property type="match status" value="1"/>
</dbReference>
<keyword evidence="8" id="KW-0175">Coiled coil</keyword>
<feature type="modified residue" description="N5-methylglutamine" evidence="7">
    <location>
        <position position="256"/>
    </location>
</feature>
<keyword evidence="11" id="KW-1185">Reference proteome</keyword>
<comment type="similarity">
    <text evidence="2 7">Belongs to the prokaryotic/mitochondrial release factor family.</text>
</comment>
<reference evidence="10 11" key="1">
    <citation type="submission" date="2023-07" db="EMBL/GenBank/DDBJ databases">
        <title>Sequencing the genomes of 1000 actinobacteria strains.</title>
        <authorList>
            <person name="Klenk H.-P."/>
        </authorList>
    </citation>
    <scope>NUCLEOTIDE SEQUENCE [LARGE SCALE GENOMIC DNA]</scope>
    <source>
        <strain evidence="10 11">DSM 19515</strain>
    </source>
</reference>
<evidence type="ECO:0000256" key="7">
    <source>
        <dbReference type="HAMAP-Rule" id="MF_00094"/>
    </source>
</evidence>
<evidence type="ECO:0000256" key="5">
    <source>
        <dbReference type="ARBA" id="ARBA00022490"/>
    </source>
</evidence>
<gene>
    <name evidence="7" type="primary">prfB</name>
    <name evidence="10" type="ORF">J2S45_000736</name>
</gene>
<dbReference type="RefSeq" id="WP_307634576.1">
    <property type="nucleotide sequence ID" value="NZ_CP133407.1"/>
</dbReference>
<organism evidence="10 11">
    <name type="scientific">Trueperella abortisuis</name>
    <dbReference type="NCBI Taxonomy" id="445930"/>
    <lineage>
        <taxon>Bacteria</taxon>
        <taxon>Bacillati</taxon>
        <taxon>Actinomycetota</taxon>
        <taxon>Actinomycetes</taxon>
        <taxon>Actinomycetales</taxon>
        <taxon>Actinomycetaceae</taxon>
        <taxon>Trueperella</taxon>
    </lineage>
</organism>
<proteinExistence type="inferred from homology"/>
<evidence type="ECO:0000256" key="3">
    <source>
        <dbReference type="ARBA" id="ARBA00019192"/>
    </source>
</evidence>
<evidence type="ECO:0000313" key="11">
    <source>
        <dbReference type="Proteomes" id="UP001230145"/>
    </source>
</evidence>
<dbReference type="SMART" id="SM00937">
    <property type="entry name" value="PCRF"/>
    <property type="match status" value="1"/>
</dbReference>
<dbReference type="SUPFAM" id="SSF75620">
    <property type="entry name" value="Release factor"/>
    <property type="match status" value="1"/>
</dbReference>
<accession>A0ABT9PH76</accession>
<comment type="PTM">
    <text evidence="7">Methylated by PrmC. Methylation increases the termination efficiency of RF2.</text>
</comment>
<keyword evidence="5 7" id="KW-0963">Cytoplasm</keyword>
<evidence type="ECO:0000256" key="6">
    <source>
        <dbReference type="ARBA" id="ARBA00022917"/>
    </source>
</evidence>
<dbReference type="NCBIfam" id="TIGR00020">
    <property type="entry name" value="prfB"/>
    <property type="match status" value="1"/>
</dbReference>
<evidence type="ECO:0000256" key="2">
    <source>
        <dbReference type="ARBA" id="ARBA00010835"/>
    </source>
</evidence>
<dbReference type="Pfam" id="PF00472">
    <property type="entry name" value="RF-1"/>
    <property type="match status" value="1"/>
</dbReference>